<evidence type="ECO:0000313" key="4">
    <source>
        <dbReference type="Proteomes" id="UP000039046"/>
    </source>
</evidence>
<reference evidence="3 4" key="1">
    <citation type="journal article" date="2015" name="Genome Announc.">
        <title>Draft Genome Sequence and Gene Annotation of the Entomopathogenic Fungus Verticillium hemipterigenum.</title>
        <authorList>
            <person name="Horn F."/>
            <person name="Habel A."/>
            <person name="Scharf D.H."/>
            <person name="Dworschak J."/>
            <person name="Brakhage A.A."/>
            <person name="Guthke R."/>
            <person name="Hertweck C."/>
            <person name="Linde J."/>
        </authorList>
    </citation>
    <scope>NUCLEOTIDE SEQUENCE [LARGE SCALE GENOMIC DNA]</scope>
</reference>
<dbReference type="GO" id="GO:0005635">
    <property type="term" value="C:nuclear envelope"/>
    <property type="evidence" value="ECO:0007669"/>
    <property type="project" value="TreeGrafter"/>
</dbReference>
<dbReference type="STRING" id="1531966.A0A0A1TQZ9"/>
<protein>
    <recommendedName>
        <fullName evidence="1">choline-phosphate cytidylyltransferase</fullName>
        <ecNumber evidence="1">2.7.7.15</ecNumber>
    </recommendedName>
</protein>
<dbReference type="NCBIfam" id="TIGR00125">
    <property type="entry name" value="cyt_tran_rel"/>
    <property type="match status" value="1"/>
</dbReference>
<keyword evidence="4" id="KW-1185">Reference proteome</keyword>
<proteinExistence type="predicted"/>
<feature type="domain" description="Cytidyltransferase-like" evidence="2">
    <location>
        <begin position="40"/>
        <end position="164"/>
    </location>
</feature>
<dbReference type="EC" id="2.7.7.15" evidence="1"/>
<dbReference type="InterPro" id="IPR014729">
    <property type="entry name" value="Rossmann-like_a/b/a_fold"/>
</dbReference>
<gene>
    <name evidence="3" type="ORF">VHEMI09150</name>
</gene>
<organism evidence="3 4">
    <name type="scientific">[Torrubiella] hemipterigena</name>
    <dbReference type="NCBI Taxonomy" id="1531966"/>
    <lineage>
        <taxon>Eukaryota</taxon>
        <taxon>Fungi</taxon>
        <taxon>Dikarya</taxon>
        <taxon>Ascomycota</taxon>
        <taxon>Pezizomycotina</taxon>
        <taxon>Sordariomycetes</taxon>
        <taxon>Hypocreomycetidae</taxon>
        <taxon>Hypocreales</taxon>
        <taxon>Clavicipitaceae</taxon>
        <taxon>Clavicipitaceae incertae sedis</taxon>
        <taxon>'Torrubiella' clade</taxon>
    </lineage>
</organism>
<dbReference type="OrthoDB" id="17102at2759"/>
<dbReference type="HOGENOM" id="CLU_034585_1_1_1"/>
<dbReference type="InterPro" id="IPR045049">
    <property type="entry name" value="Pcy1-like"/>
</dbReference>
<dbReference type="PANTHER" id="PTHR10739:SF13">
    <property type="entry name" value="CHOLINE-PHOSPHATE CYTIDYLYLTRANSFERASE"/>
    <property type="match status" value="1"/>
</dbReference>
<evidence type="ECO:0000256" key="1">
    <source>
        <dbReference type="ARBA" id="ARBA00026101"/>
    </source>
</evidence>
<dbReference type="EMBL" id="CDHN01000005">
    <property type="protein sequence ID" value="CEJ93572.1"/>
    <property type="molecule type" value="Genomic_DNA"/>
</dbReference>
<dbReference type="SUPFAM" id="SSF52374">
    <property type="entry name" value="Nucleotidylyl transferase"/>
    <property type="match status" value="1"/>
</dbReference>
<dbReference type="InterPro" id="IPR004821">
    <property type="entry name" value="Cyt_trans-like"/>
</dbReference>
<evidence type="ECO:0000313" key="3">
    <source>
        <dbReference type="EMBL" id="CEJ93572.1"/>
    </source>
</evidence>
<name>A0A0A1TQZ9_9HYPO</name>
<dbReference type="PANTHER" id="PTHR10739">
    <property type="entry name" value="CYTIDYLYLTRANSFERASE"/>
    <property type="match status" value="1"/>
</dbReference>
<dbReference type="GO" id="GO:0004105">
    <property type="term" value="F:choline-phosphate cytidylyltransferase activity"/>
    <property type="evidence" value="ECO:0007669"/>
    <property type="project" value="UniProtKB-EC"/>
</dbReference>
<dbReference type="Gene3D" id="3.40.50.620">
    <property type="entry name" value="HUPs"/>
    <property type="match status" value="1"/>
</dbReference>
<dbReference type="Pfam" id="PF01467">
    <property type="entry name" value="CTP_transf_like"/>
    <property type="match status" value="1"/>
</dbReference>
<dbReference type="Proteomes" id="UP000039046">
    <property type="component" value="Unassembled WGS sequence"/>
</dbReference>
<dbReference type="AlphaFoldDB" id="A0A0A1TQZ9"/>
<dbReference type="GO" id="GO:0031210">
    <property type="term" value="F:phosphatidylcholine binding"/>
    <property type="evidence" value="ECO:0007669"/>
    <property type="project" value="TreeGrafter"/>
</dbReference>
<accession>A0A0A1TQZ9</accession>
<evidence type="ECO:0000259" key="2">
    <source>
        <dbReference type="Pfam" id="PF01467"/>
    </source>
</evidence>
<sequence length="208" mass="23823">MDTDLENNRNHLLPTASKLIHPAGYLTNPPPTGRPVRIFVHGVFDLFHTGHLQFLEVAKNIFLETYVIVGVTTDSDTLRVKGPTVINATDRAAIVKGCKFVDEVIANCEPVLTMEFMDKYCIDYFAHADTMDSPGWQDPYRQIKEDGRFLVIPRIKDWGSTTEIISQIIKNQDDYLLRQLKNGATLADMQVSWLKLQWIKIRRHLKRA</sequence>